<protein>
    <recommendedName>
        <fullName evidence="3">GNAT family N-acetyltransferase</fullName>
    </recommendedName>
</protein>
<evidence type="ECO:0008006" key="3">
    <source>
        <dbReference type="Google" id="ProtNLM"/>
    </source>
</evidence>
<evidence type="ECO:0000313" key="1">
    <source>
        <dbReference type="EMBL" id="QVT81452.1"/>
    </source>
</evidence>
<dbReference type="EMBL" id="CP075371">
    <property type="protein sequence ID" value="QVT81452.1"/>
    <property type="molecule type" value="Genomic_DNA"/>
</dbReference>
<dbReference type="RefSeq" id="WP_214056826.1">
    <property type="nucleotide sequence ID" value="NZ_BAAAHS010000011.1"/>
</dbReference>
<gene>
    <name evidence="1" type="ORF">ENKNEFLB_03862</name>
</gene>
<keyword evidence="2" id="KW-1185">Reference proteome</keyword>
<name>A0ABX8EQ19_9ACTN</name>
<dbReference type="Proteomes" id="UP000679307">
    <property type="component" value="Chromosome"/>
</dbReference>
<sequence length="325" mass="35229">MDLADPVRRAALPALDTLVATADEGLHPWVRRRVCADERRTALAEELRFWLCTAAQDLEHARRYADAAPQSGEPAEAYLDRWLPLATGGHVLAGPRYLGRDPDLPFVGVTASDRVLRPDDAGALREVARTEFGAFAPGFVLLSTADDLAGVASWPGGRPEMRQVVGRLGDLRARPVPPSLTTTPRRDTAFYGEYERIHAEHVARDPAHARHTRCEDRDDLRELAEAGLLHDVRVDGTWAGIVAAEADARRGLHGATVVELLLDHPFRGAGHGAHLSTLLARTLPMPNDQYLLGTIHAENVPAYRAALAAGRVDVGGEVVLPLDPG</sequence>
<organism evidence="1 2">
    <name type="scientific">Nocardioides aquaticus</name>
    <dbReference type="NCBI Taxonomy" id="160826"/>
    <lineage>
        <taxon>Bacteria</taxon>
        <taxon>Bacillati</taxon>
        <taxon>Actinomycetota</taxon>
        <taxon>Actinomycetes</taxon>
        <taxon>Propionibacteriales</taxon>
        <taxon>Nocardioidaceae</taxon>
        <taxon>Nocardioides</taxon>
    </lineage>
</organism>
<proteinExistence type="predicted"/>
<accession>A0ABX8EQ19</accession>
<evidence type="ECO:0000313" key="2">
    <source>
        <dbReference type="Proteomes" id="UP000679307"/>
    </source>
</evidence>
<reference evidence="1 2" key="1">
    <citation type="submission" date="2021-05" db="EMBL/GenBank/DDBJ databases">
        <title>Complete genome of Nocardioides aquaticus KCTC 9944T isolated from meromictic and hypersaline Ekho Lake, Antarctica.</title>
        <authorList>
            <person name="Hwang K."/>
            <person name="Kim K.M."/>
            <person name="Choe H."/>
        </authorList>
    </citation>
    <scope>NUCLEOTIDE SEQUENCE [LARGE SCALE GENOMIC DNA]</scope>
    <source>
        <strain evidence="1 2">KCTC 9944</strain>
    </source>
</reference>